<feature type="compositionally biased region" description="Basic and acidic residues" evidence="6">
    <location>
        <begin position="149"/>
        <end position="170"/>
    </location>
</feature>
<dbReference type="OrthoDB" id="77911at2759"/>
<dbReference type="InterPro" id="IPR046357">
    <property type="entry name" value="PPIase_dom_sf"/>
</dbReference>
<evidence type="ECO:0000256" key="1">
    <source>
        <dbReference type="ARBA" id="ARBA00000971"/>
    </source>
</evidence>
<dbReference type="EC" id="5.2.1.8" evidence="2 5"/>
<dbReference type="Proteomes" id="UP000053237">
    <property type="component" value="Unassembled WGS sequence"/>
</dbReference>
<comment type="catalytic activity">
    <reaction evidence="1 5">
        <text>[protein]-peptidylproline (omega=180) = [protein]-peptidylproline (omega=0)</text>
        <dbReference type="Rhea" id="RHEA:16237"/>
        <dbReference type="Rhea" id="RHEA-COMP:10747"/>
        <dbReference type="Rhea" id="RHEA-COMP:10748"/>
        <dbReference type="ChEBI" id="CHEBI:83833"/>
        <dbReference type="ChEBI" id="CHEBI:83834"/>
        <dbReference type="EC" id="5.2.1.8"/>
    </reaction>
</comment>
<feature type="compositionally biased region" description="Basic residues" evidence="6">
    <location>
        <begin position="86"/>
        <end position="105"/>
    </location>
</feature>
<keyword evidence="3 5" id="KW-0697">Rotamase</keyword>
<feature type="compositionally biased region" description="Basic and acidic residues" evidence="6">
    <location>
        <begin position="54"/>
        <end position="85"/>
    </location>
</feature>
<dbReference type="InterPro" id="IPR001179">
    <property type="entry name" value="PPIase_FKBP_dom"/>
</dbReference>
<dbReference type="SUPFAM" id="SSF54534">
    <property type="entry name" value="FKBP-like"/>
    <property type="match status" value="1"/>
</dbReference>
<organism evidence="8 9">
    <name type="scientific">Albugo candida</name>
    <dbReference type="NCBI Taxonomy" id="65357"/>
    <lineage>
        <taxon>Eukaryota</taxon>
        <taxon>Sar</taxon>
        <taxon>Stramenopiles</taxon>
        <taxon>Oomycota</taxon>
        <taxon>Peronosporomycetes</taxon>
        <taxon>Albuginales</taxon>
        <taxon>Albuginaceae</taxon>
        <taxon>Albugo</taxon>
    </lineage>
</organism>
<evidence type="ECO:0000313" key="8">
    <source>
        <dbReference type="EMBL" id="CCI46932.1"/>
    </source>
</evidence>
<dbReference type="PROSITE" id="PS50059">
    <property type="entry name" value="FKBP_PPIASE"/>
    <property type="match status" value="1"/>
</dbReference>
<evidence type="ECO:0000259" key="7">
    <source>
        <dbReference type="PROSITE" id="PS50059"/>
    </source>
</evidence>
<evidence type="ECO:0000256" key="3">
    <source>
        <dbReference type="ARBA" id="ARBA00023110"/>
    </source>
</evidence>
<dbReference type="PANTHER" id="PTHR43811:SF19">
    <property type="entry name" value="39 KDA FK506-BINDING NUCLEAR PROTEIN"/>
    <property type="match status" value="1"/>
</dbReference>
<dbReference type="Gene3D" id="3.10.50.40">
    <property type="match status" value="1"/>
</dbReference>
<evidence type="ECO:0000256" key="6">
    <source>
        <dbReference type="SAM" id="MobiDB-lite"/>
    </source>
</evidence>
<dbReference type="GO" id="GO:0003755">
    <property type="term" value="F:peptidyl-prolyl cis-trans isomerase activity"/>
    <property type="evidence" value="ECO:0007669"/>
    <property type="project" value="UniProtKB-KW"/>
</dbReference>
<feature type="region of interest" description="Disordered" evidence="6">
    <location>
        <begin position="149"/>
        <end position="196"/>
    </location>
</feature>
<proteinExistence type="predicted"/>
<dbReference type="STRING" id="65357.A0A024GJK5"/>
<dbReference type="InParanoid" id="A0A024GJK5"/>
<sequence length="349" mass="38850">MVVHRRGINGPRESQKRSGEKSNGAKKKERLQPIQSGRFAADMRVHVGGYGRGEHTIALDQEEHKQFFDKDHMEEGSKEPKEQAKRTGKSRASIKRRKEKERRRSTTQSAKGDDQGGETSKASKQVKSKQDAAPSLVTVSQCELCKVEEGTSRKEKNDATKKRKIQSKDRIHGKKAALDIASKSDHSSDKIKDANSKKRNLLSQQYAQVLGETIVTESGLEIRDIKIGQGALVTEGEMVTVKYRGRLDDQNGLIFGKGMLTLQYGTNSIIPGWEEALGTMLPGGIRFVTIPSNLAYGVTGKGKKIPPNATLFFEIELVRIGKRSRGTVGDEETPLPKAFRRKKRKERAR</sequence>
<feature type="compositionally biased region" description="Basic and acidic residues" evidence="6">
    <location>
        <begin position="182"/>
        <end position="196"/>
    </location>
</feature>
<keyword evidence="4 5" id="KW-0413">Isomerase</keyword>
<evidence type="ECO:0000256" key="2">
    <source>
        <dbReference type="ARBA" id="ARBA00013194"/>
    </source>
</evidence>
<keyword evidence="9" id="KW-1185">Reference proteome</keyword>
<protein>
    <recommendedName>
        <fullName evidence="2 5">peptidylprolyl isomerase</fullName>
        <ecNumber evidence="2 5">5.2.1.8</ecNumber>
    </recommendedName>
</protein>
<feature type="region of interest" description="Disordered" evidence="6">
    <location>
        <begin position="1"/>
        <end position="42"/>
    </location>
</feature>
<accession>A0A024GJK5</accession>
<evidence type="ECO:0000256" key="4">
    <source>
        <dbReference type="ARBA" id="ARBA00023235"/>
    </source>
</evidence>
<feature type="compositionally biased region" description="Basic residues" evidence="6">
    <location>
        <begin position="338"/>
        <end position="349"/>
    </location>
</feature>
<dbReference type="PANTHER" id="PTHR43811">
    <property type="entry name" value="FKBP-TYPE PEPTIDYL-PROLYL CIS-TRANS ISOMERASE FKPA"/>
    <property type="match status" value="1"/>
</dbReference>
<feature type="region of interest" description="Disordered" evidence="6">
    <location>
        <begin position="54"/>
        <end position="133"/>
    </location>
</feature>
<dbReference type="EMBL" id="CAIX01000145">
    <property type="protein sequence ID" value="CCI46932.1"/>
    <property type="molecule type" value="Genomic_DNA"/>
</dbReference>
<evidence type="ECO:0000313" key="9">
    <source>
        <dbReference type="Proteomes" id="UP000053237"/>
    </source>
</evidence>
<gene>
    <name evidence="8" type="ORF">BN9_078870</name>
</gene>
<name>A0A024GJK5_9STRA</name>
<reference evidence="8 9" key="1">
    <citation type="submission" date="2012-05" db="EMBL/GenBank/DDBJ databases">
        <title>Recombination and specialization in a pathogen metapopulation.</title>
        <authorList>
            <person name="Gardiner A."/>
            <person name="Kemen E."/>
            <person name="Schultz-Larsen T."/>
            <person name="MacLean D."/>
            <person name="Van Oosterhout C."/>
            <person name="Jones J.D.G."/>
        </authorList>
    </citation>
    <scope>NUCLEOTIDE SEQUENCE [LARGE SCALE GENOMIC DNA]</scope>
    <source>
        <strain evidence="8 9">Ac Nc2</strain>
    </source>
</reference>
<feature type="region of interest" description="Disordered" evidence="6">
    <location>
        <begin position="326"/>
        <end position="349"/>
    </location>
</feature>
<dbReference type="Pfam" id="PF00254">
    <property type="entry name" value="FKBP_C"/>
    <property type="match status" value="1"/>
</dbReference>
<evidence type="ECO:0000256" key="5">
    <source>
        <dbReference type="PROSITE-ProRule" id="PRU00277"/>
    </source>
</evidence>
<comment type="caution">
    <text evidence="8">The sequence shown here is derived from an EMBL/GenBank/DDBJ whole genome shotgun (WGS) entry which is preliminary data.</text>
</comment>
<dbReference type="AlphaFoldDB" id="A0A024GJK5"/>
<feature type="domain" description="PPIase FKBP-type" evidence="7">
    <location>
        <begin position="236"/>
        <end position="321"/>
    </location>
</feature>